<evidence type="ECO:0000313" key="3">
    <source>
        <dbReference type="Proteomes" id="UP001221686"/>
    </source>
</evidence>
<dbReference type="PROSITE" id="PS50943">
    <property type="entry name" value="HTH_CROC1"/>
    <property type="match status" value="1"/>
</dbReference>
<dbReference type="Proteomes" id="UP001221686">
    <property type="component" value="Unassembled WGS sequence"/>
</dbReference>
<sequence>MSQRELADLLGLDRCTVSRLEAGRREARGLVREVYLALLLASARGVDLSAVLDRARSRGLRLLALFRGAYDE</sequence>
<keyword evidence="3" id="KW-1185">Reference proteome</keyword>
<dbReference type="InterPro" id="IPR010982">
    <property type="entry name" value="Lambda_DNA-bd_dom_sf"/>
</dbReference>
<protein>
    <submittedName>
        <fullName evidence="2">Helix-turn-helix domain-containing protein</fullName>
    </submittedName>
</protein>
<evidence type="ECO:0000313" key="2">
    <source>
        <dbReference type="EMBL" id="MDC0720668.1"/>
    </source>
</evidence>
<dbReference type="SUPFAM" id="SSF47413">
    <property type="entry name" value="lambda repressor-like DNA-binding domains"/>
    <property type="match status" value="1"/>
</dbReference>
<feature type="domain" description="HTH cro/C1-type" evidence="1">
    <location>
        <begin position="1"/>
        <end position="26"/>
    </location>
</feature>
<name>A0ABT5E479_9BACT</name>
<organism evidence="2 3">
    <name type="scientific">Nannocystis bainbridge</name>
    <dbReference type="NCBI Taxonomy" id="2995303"/>
    <lineage>
        <taxon>Bacteria</taxon>
        <taxon>Pseudomonadati</taxon>
        <taxon>Myxococcota</taxon>
        <taxon>Polyangia</taxon>
        <taxon>Nannocystales</taxon>
        <taxon>Nannocystaceae</taxon>
        <taxon>Nannocystis</taxon>
    </lineage>
</organism>
<comment type="caution">
    <text evidence="2">The sequence shown here is derived from an EMBL/GenBank/DDBJ whole genome shotgun (WGS) entry which is preliminary data.</text>
</comment>
<evidence type="ECO:0000259" key="1">
    <source>
        <dbReference type="PROSITE" id="PS50943"/>
    </source>
</evidence>
<dbReference type="Pfam" id="PF01381">
    <property type="entry name" value="HTH_3"/>
    <property type="match status" value="1"/>
</dbReference>
<dbReference type="InterPro" id="IPR001387">
    <property type="entry name" value="Cro/C1-type_HTH"/>
</dbReference>
<dbReference type="Gene3D" id="1.10.260.40">
    <property type="entry name" value="lambda repressor-like DNA-binding domains"/>
    <property type="match status" value="1"/>
</dbReference>
<reference evidence="2 3" key="1">
    <citation type="submission" date="2022-11" db="EMBL/GenBank/DDBJ databases">
        <title>Minimal conservation of predation-associated metabolite biosynthetic gene clusters underscores biosynthetic potential of Myxococcota including descriptions for ten novel species: Archangium lansinium sp. nov., Myxococcus landrumus sp. nov., Nannocystis bai.</title>
        <authorList>
            <person name="Ahearne A."/>
            <person name="Stevens C."/>
            <person name="Dowd S."/>
        </authorList>
    </citation>
    <scope>NUCLEOTIDE SEQUENCE [LARGE SCALE GENOMIC DNA]</scope>
    <source>
        <strain evidence="2 3">BB15-2</strain>
    </source>
</reference>
<accession>A0ABT5E479</accession>
<dbReference type="EMBL" id="JAQNDL010000003">
    <property type="protein sequence ID" value="MDC0720668.1"/>
    <property type="molecule type" value="Genomic_DNA"/>
</dbReference>
<proteinExistence type="predicted"/>
<dbReference type="RefSeq" id="WP_272089177.1">
    <property type="nucleotide sequence ID" value="NZ_JAQNDL010000003.1"/>
</dbReference>
<gene>
    <name evidence="2" type="ORF">POL25_27435</name>
</gene>